<keyword evidence="4" id="KW-1185">Reference proteome</keyword>
<sequence>MIGALALSFGAATALPATASPITITNVGITHFEKITLTGGALGGATWNGVYSGQIELMTSGGELGVWCVDLFHDIYLGHQYSATIVALNTDNRDSPAVLTTDQKSRIAAIAAFGNAVLDLRDPKSFDAVTLAAFTADLDRFKADHPADYSMLDTYSSAVSAAVQAAIWEVEYRLTATSADANFGAALTVIKAQASNYFGNIGGHALAIADPAHPNVRVQTQWVSQVPEPSSLLVFAAALVGLAIRYARRVKAI</sequence>
<feature type="signal peptide" evidence="1">
    <location>
        <begin position="1"/>
        <end position="19"/>
    </location>
</feature>
<evidence type="ECO:0000256" key="1">
    <source>
        <dbReference type="SAM" id="SignalP"/>
    </source>
</evidence>
<feature type="domain" description="Ice-binding protein C-terminal" evidence="2">
    <location>
        <begin position="225"/>
        <end position="249"/>
    </location>
</feature>
<comment type="caution">
    <text evidence="3">The sequence shown here is derived from an EMBL/GenBank/DDBJ whole genome shotgun (WGS) entry which is preliminary data.</text>
</comment>
<evidence type="ECO:0000259" key="2">
    <source>
        <dbReference type="Pfam" id="PF07589"/>
    </source>
</evidence>
<dbReference type="STRING" id="1437059.A6A05_16110"/>
<accession>A0A178ME25</accession>
<protein>
    <recommendedName>
        <fullName evidence="2">Ice-binding protein C-terminal domain-containing protein</fullName>
    </recommendedName>
</protein>
<keyword evidence="1" id="KW-0732">Signal</keyword>
<evidence type="ECO:0000313" key="3">
    <source>
        <dbReference type="EMBL" id="OAN46793.1"/>
    </source>
</evidence>
<dbReference type="EMBL" id="LWQU01000173">
    <property type="protein sequence ID" value="OAN46793.1"/>
    <property type="molecule type" value="Genomic_DNA"/>
</dbReference>
<organism evidence="3 4">
    <name type="scientific">Magnetospirillum moscoviense</name>
    <dbReference type="NCBI Taxonomy" id="1437059"/>
    <lineage>
        <taxon>Bacteria</taxon>
        <taxon>Pseudomonadati</taxon>
        <taxon>Pseudomonadota</taxon>
        <taxon>Alphaproteobacteria</taxon>
        <taxon>Rhodospirillales</taxon>
        <taxon>Rhodospirillaceae</taxon>
        <taxon>Magnetospirillum</taxon>
    </lineage>
</organism>
<name>A0A178ME25_9PROT</name>
<dbReference type="Proteomes" id="UP000078543">
    <property type="component" value="Unassembled WGS sequence"/>
</dbReference>
<dbReference type="AlphaFoldDB" id="A0A178ME25"/>
<gene>
    <name evidence="3" type="ORF">A6A05_16110</name>
</gene>
<dbReference type="InterPro" id="IPR013424">
    <property type="entry name" value="Ice-binding_C"/>
</dbReference>
<proteinExistence type="predicted"/>
<dbReference type="Pfam" id="PF07589">
    <property type="entry name" value="PEP-CTERM"/>
    <property type="match status" value="1"/>
</dbReference>
<feature type="chain" id="PRO_5008091879" description="Ice-binding protein C-terminal domain-containing protein" evidence="1">
    <location>
        <begin position="20"/>
        <end position="253"/>
    </location>
</feature>
<evidence type="ECO:0000313" key="4">
    <source>
        <dbReference type="Proteomes" id="UP000078543"/>
    </source>
</evidence>
<reference evidence="3 4" key="1">
    <citation type="submission" date="2016-04" db="EMBL/GenBank/DDBJ databases">
        <title>Draft genome sequence of freshwater magnetotactic bacteria Magnetospirillum marisnigri SP-1 and Magnetospirillum moscoviense BB-1.</title>
        <authorList>
            <person name="Koziaeva V."/>
            <person name="Dziuba M.V."/>
            <person name="Ivanov T.M."/>
            <person name="Kuznetsov B."/>
            <person name="Grouzdev D.S."/>
        </authorList>
    </citation>
    <scope>NUCLEOTIDE SEQUENCE [LARGE SCALE GENOMIC DNA]</scope>
    <source>
        <strain evidence="3 4">BB-1</strain>
    </source>
</reference>